<dbReference type="Gene3D" id="4.10.860.20">
    <property type="entry name" value="Rabenosyn, Rab binding domain"/>
    <property type="match status" value="1"/>
</dbReference>
<dbReference type="PANTHER" id="PTHR41536:SF1">
    <property type="entry name" value="PKHD-TYPE HYDROXYLASE YBIX"/>
    <property type="match status" value="1"/>
</dbReference>
<reference evidence="3" key="1">
    <citation type="submission" date="2016-10" db="EMBL/GenBank/DDBJ databases">
        <authorList>
            <person name="Varghese N."/>
            <person name="Submissions S."/>
        </authorList>
    </citation>
    <scope>NUCLEOTIDE SEQUENCE [LARGE SCALE GENOMIC DNA]</scope>
    <source>
        <strain evidence="3">DSM 29303</strain>
    </source>
</reference>
<dbReference type="InterPro" id="IPR005123">
    <property type="entry name" value="Oxoglu/Fe-dep_dioxygenase_dom"/>
</dbReference>
<dbReference type="NCBIfam" id="NF003975">
    <property type="entry name" value="PRK05467.1-4"/>
    <property type="match status" value="1"/>
</dbReference>
<dbReference type="Pfam" id="PF13640">
    <property type="entry name" value="2OG-FeII_Oxy_3"/>
    <property type="match status" value="1"/>
</dbReference>
<dbReference type="NCBIfam" id="NF003974">
    <property type="entry name" value="PRK05467.1-3"/>
    <property type="match status" value="1"/>
</dbReference>
<dbReference type="GO" id="GO:0016706">
    <property type="term" value="F:2-oxoglutarate-dependent dioxygenase activity"/>
    <property type="evidence" value="ECO:0007669"/>
    <property type="project" value="InterPro"/>
</dbReference>
<dbReference type="InterPro" id="IPR044862">
    <property type="entry name" value="Pro_4_hyd_alph_FE2OG_OXY"/>
</dbReference>
<dbReference type="InterPro" id="IPR041097">
    <property type="entry name" value="PKHD_C"/>
</dbReference>
<feature type="domain" description="Fe2OG dioxygenase" evidence="1">
    <location>
        <begin position="1"/>
        <end position="97"/>
    </location>
</feature>
<dbReference type="Gene3D" id="2.60.120.620">
    <property type="entry name" value="q2cbj1_9rhob like domain"/>
    <property type="match status" value="1"/>
</dbReference>
<dbReference type="GO" id="GO:0006879">
    <property type="term" value="P:intracellular iron ion homeostasis"/>
    <property type="evidence" value="ECO:0007669"/>
    <property type="project" value="TreeGrafter"/>
</dbReference>
<gene>
    <name evidence="2" type="ORF">SAMN05444276_104180</name>
</gene>
<proteinExistence type="predicted"/>
<dbReference type="Proteomes" id="UP000182944">
    <property type="component" value="Unassembled WGS sequence"/>
</dbReference>
<protein>
    <submittedName>
        <fullName evidence="2">PKHD-type hydroxylase</fullName>
    </submittedName>
</protein>
<dbReference type="EMBL" id="FNNA01000004">
    <property type="protein sequence ID" value="SDX32165.1"/>
    <property type="molecule type" value="Genomic_DNA"/>
</dbReference>
<evidence type="ECO:0000313" key="2">
    <source>
        <dbReference type="EMBL" id="SDX32165.1"/>
    </source>
</evidence>
<dbReference type="STRING" id="1545044.SAMN05444276_104180"/>
<evidence type="ECO:0000313" key="3">
    <source>
        <dbReference type="Proteomes" id="UP000182944"/>
    </source>
</evidence>
<dbReference type="AlphaFoldDB" id="A0A1H3ARD8"/>
<keyword evidence="3" id="KW-1185">Reference proteome</keyword>
<dbReference type="GO" id="GO:0006974">
    <property type="term" value="P:DNA damage response"/>
    <property type="evidence" value="ECO:0007669"/>
    <property type="project" value="TreeGrafter"/>
</dbReference>
<dbReference type="RefSeq" id="WP_231572866.1">
    <property type="nucleotide sequence ID" value="NZ_FNNA01000004.1"/>
</dbReference>
<dbReference type="InterPro" id="IPR023550">
    <property type="entry name" value="PKHD_hydroxylase"/>
</dbReference>
<evidence type="ECO:0000259" key="1">
    <source>
        <dbReference type="PROSITE" id="PS51471"/>
    </source>
</evidence>
<dbReference type="PROSITE" id="PS51471">
    <property type="entry name" value="FE2OG_OXY"/>
    <property type="match status" value="1"/>
</dbReference>
<dbReference type="PANTHER" id="PTHR41536">
    <property type="entry name" value="PKHD-TYPE HYDROXYLASE YBIX"/>
    <property type="match status" value="1"/>
</dbReference>
<name>A0A1H3ARD8_9RHOB</name>
<organism evidence="2 3">
    <name type="scientific">Paracoccus sanguinis</name>
    <dbReference type="NCBI Taxonomy" id="1545044"/>
    <lineage>
        <taxon>Bacteria</taxon>
        <taxon>Pseudomonadati</taxon>
        <taxon>Pseudomonadota</taxon>
        <taxon>Alphaproteobacteria</taxon>
        <taxon>Rhodobacterales</taxon>
        <taxon>Paracoccaceae</taxon>
        <taxon>Paracoccus</taxon>
    </lineage>
</organism>
<accession>A0A1H3ARD8</accession>
<dbReference type="Pfam" id="PF18331">
    <property type="entry name" value="PKHD_C"/>
    <property type="match status" value="1"/>
</dbReference>
<sequence length="146" mass="16181">MFNRYDPGMTFGAHTDNAIRTVPGAGGLRMRADVSTTIFLTAREDYEGGELVVEDTYGTHAVKLPAGHMVVYPASSLHRVNPVTRGSRWASFFWAQSMVRDDGRRAMLYDLDLAIRQARAAMGNAAPAVLGLVSHYHNLLRMWAEL</sequence>